<accession>A0A2M7CHL1</accession>
<dbReference type="InterPro" id="IPR027417">
    <property type="entry name" value="P-loop_NTPase"/>
</dbReference>
<sequence>MNKNKIQFTPNVSSYLFVGDVAKIYQEFQKKLTDEAVKPYHIIDFASFLTEKIAIEEIRQAMRRIRIKPIGKSDIIYFLLNANLLNGPTQNSLLKIVEEPPSYLKIIFFSTHKKLLLPTLLSRLMTIELGQSIDQTEKYPLGELAKKELSDLFKLSEKIVKANQLESVLNSWLLTNCAGRDMTRKRQEICQELLTAKKLLTTNTNKRLLLDNILLKIKDDTI</sequence>
<dbReference type="AlphaFoldDB" id="A0A2M7CHL1"/>
<organism evidence="1 2">
    <name type="scientific">Candidatus Berkelbacteria bacterium CG03_land_8_20_14_0_80_40_36</name>
    <dbReference type="NCBI Taxonomy" id="1974509"/>
    <lineage>
        <taxon>Bacteria</taxon>
        <taxon>Candidatus Berkelbacteria</taxon>
    </lineage>
</organism>
<comment type="caution">
    <text evidence="1">The sequence shown here is derived from an EMBL/GenBank/DDBJ whole genome shotgun (WGS) entry which is preliminary data.</text>
</comment>
<proteinExistence type="predicted"/>
<dbReference type="Gene3D" id="3.40.50.300">
    <property type="entry name" value="P-loop containing nucleotide triphosphate hydrolases"/>
    <property type="match status" value="1"/>
</dbReference>
<dbReference type="SUPFAM" id="SSF52540">
    <property type="entry name" value="P-loop containing nucleoside triphosphate hydrolases"/>
    <property type="match status" value="1"/>
</dbReference>
<protein>
    <recommendedName>
        <fullName evidence="3">DNA polymerase III subunit delta</fullName>
    </recommendedName>
</protein>
<dbReference type="Proteomes" id="UP000229966">
    <property type="component" value="Unassembled WGS sequence"/>
</dbReference>
<dbReference type="Pfam" id="PF13177">
    <property type="entry name" value="DNA_pol3_delta2"/>
    <property type="match status" value="1"/>
</dbReference>
<name>A0A2M7CHL1_9BACT</name>
<evidence type="ECO:0000313" key="1">
    <source>
        <dbReference type="EMBL" id="PIV25123.1"/>
    </source>
</evidence>
<reference evidence="2" key="1">
    <citation type="submission" date="2017-09" db="EMBL/GenBank/DDBJ databases">
        <title>Depth-based differentiation of microbial function through sediment-hosted aquifers and enrichment of novel symbionts in the deep terrestrial subsurface.</title>
        <authorList>
            <person name="Probst A.J."/>
            <person name="Ladd B."/>
            <person name="Jarett J.K."/>
            <person name="Geller-Mcgrath D.E."/>
            <person name="Sieber C.M.K."/>
            <person name="Emerson J.B."/>
            <person name="Anantharaman K."/>
            <person name="Thomas B.C."/>
            <person name="Malmstrom R."/>
            <person name="Stieglmeier M."/>
            <person name="Klingl A."/>
            <person name="Woyke T."/>
            <person name="Ryan C.M."/>
            <person name="Banfield J.F."/>
        </authorList>
    </citation>
    <scope>NUCLEOTIDE SEQUENCE [LARGE SCALE GENOMIC DNA]</scope>
</reference>
<evidence type="ECO:0008006" key="3">
    <source>
        <dbReference type="Google" id="ProtNLM"/>
    </source>
</evidence>
<evidence type="ECO:0000313" key="2">
    <source>
        <dbReference type="Proteomes" id="UP000229966"/>
    </source>
</evidence>
<gene>
    <name evidence="1" type="ORF">COS38_03305</name>
</gene>
<dbReference type="EMBL" id="PEUM01000096">
    <property type="protein sequence ID" value="PIV25123.1"/>
    <property type="molecule type" value="Genomic_DNA"/>
</dbReference>